<dbReference type="InterPro" id="IPR011990">
    <property type="entry name" value="TPR-like_helical_dom_sf"/>
</dbReference>
<dbReference type="CDD" id="cd15466">
    <property type="entry name" value="CLU-central"/>
    <property type="match status" value="1"/>
</dbReference>
<comment type="subunit">
    <text evidence="2">May associate with the eukaryotic translation initiation factor 3 (eIF-3) complex.</text>
</comment>
<feature type="domain" description="Clu" evidence="4">
    <location>
        <begin position="304"/>
        <end position="563"/>
    </location>
</feature>
<comment type="subcellular location">
    <subcellularLocation>
        <location evidence="2">Cytoplasm</location>
    </subcellularLocation>
</comment>
<dbReference type="HAMAP" id="MF_03013">
    <property type="entry name" value="CLU"/>
    <property type="match status" value="1"/>
</dbReference>
<evidence type="ECO:0000256" key="3">
    <source>
        <dbReference type="SAM" id="MobiDB-lite"/>
    </source>
</evidence>
<evidence type="ECO:0000256" key="1">
    <source>
        <dbReference type="ARBA" id="ARBA00022490"/>
    </source>
</evidence>
<reference evidence="5 6" key="1">
    <citation type="submission" date="2017-10" db="EMBL/GenBank/DDBJ databases">
        <title>A novel species of cold-tolerant Malassezia isolated from bats.</title>
        <authorList>
            <person name="Lorch J.M."/>
            <person name="Palmer J.M."/>
            <person name="Vanderwolf K.J."/>
            <person name="Schmidt K.Z."/>
            <person name="Verant M.L."/>
            <person name="Weller T.J."/>
            <person name="Blehert D.S."/>
        </authorList>
    </citation>
    <scope>NUCLEOTIDE SEQUENCE [LARGE SCALE GENOMIC DNA]</scope>
    <source>
        <strain evidence="5 6">NWHC:44797-103</strain>
    </source>
</reference>
<dbReference type="Pfam" id="PF13424">
    <property type="entry name" value="TPR_12"/>
    <property type="match status" value="1"/>
</dbReference>
<dbReference type="InterPro" id="IPR023231">
    <property type="entry name" value="GSKIP_dom_sf"/>
</dbReference>
<dbReference type="PANTHER" id="PTHR12601:SF6">
    <property type="entry name" value="CLUSTERED MITOCHONDRIA PROTEIN HOMOLOG"/>
    <property type="match status" value="1"/>
</dbReference>
<dbReference type="SUPFAM" id="SSF48452">
    <property type="entry name" value="TPR-like"/>
    <property type="match status" value="1"/>
</dbReference>
<keyword evidence="1 2" id="KW-0963">Cytoplasm</keyword>
<keyword evidence="2" id="KW-0694">RNA-binding</keyword>
<evidence type="ECO:0000259" key="4">
    <source>
        <dbReference type="PROSITE" id="PS51823"/>
    </source>
</evidence>
<dbReference type="EMBL" id="KZ454993">
    <property type="protein sequence ID" value="PKI82767.1"/>
    <property type="molecule type" value="Genomic_DNA"/>
</dbReference>
<dbReference type="InterPro" id="IPR025697">
    <property type="entry name" value="CLU_dom"/>
</dbReference>
<dbReference type="PROSITE" id="PS51823">
    <property type="entry name" value="CLU"/>
    <property type="match status" value="1"/>
</dbReference>
<accession>A0A2N1J878</accession>
<evidence type="ECO:0000256" key="2">
    <source>
        <dbReference type="HAMAP-Rule" id="MF_03013"/>
    </source>
</evidence>
<dbReference type="OrthoDB" id="771227at2759"/>
<name>A0A2N1J878_9BASI</name>
<dbReference type="GO" id="GO:0003729">
    <property type="term" value="F:mRNA binding"/>
    <property type="evidence" value="ECO:0007669"/>
    <property type="project" value="TreeGrafter"/>
</dbReference>
<dbReference type="Gene3D" id="1.25.40.10">
    <property type="entry name" value="Tetratricopeptide repeat domain"/>
    <property type="match status" value="1"/>
</dbReference>
<evidence type="ECO:0000313" key="6">
    <source>
        <dbReference type="Proteomes" id="UP000232875"/>
    </source>
</evidence>
<comment type="function">
    <text evidence="2">mRNA-binding protein involved in proper cytoplasmic distribution of mitochondria.</text>
</comment>
<dbReference type="GO" id="GO:0007005">
    <property type="term" value="P:mitochondrion organization"/>
    <property type="evidence" value="ECO:0007669"/>
    <property type="project" value="UniProtKB-UniRule"/>
</dbReference>
<dbReference type="STRING" id="2020962.A0A2N1J878"/>
<dbReference type="InterPro" id="IPR027523">
    <property type="entry name" value="CLU_prot"/>
</dbReference>
<protein>
    <recommendedName>
        <fullName evidence="2">Clustered mitochondria protein homolog</fullName>
    </recommendedName>
    <alternativeName>
        <fullName evidence="2">Protein TIF31 homolog</fullName>
    </alternativeName>
</protein>
<dbReference type="GeneID" id="80903099"/>
<dbReference type="GO" id="GO:0005737">
    <property type="term" value="C:cytoplasm"/>
    <property type="evidence" value="ECO:0007669"/>
    <property type="project" value="UniProtKB-SubCell"/>
</dbReference>
<dbReference type="Pfam" id="PF13236">
    <property type="entry name" value="CLU"/>
    <property type="match status" value="1"/>
</dbReference>
<dbReference type="Pfam" id="PF12807">
    <property type="entry name" value="eIF3_p135"/>
    <property type="match status" value="1"/>
</dbReference>
<dbReference type="Proteomes" id="UP000232875">
    <property type="component" value="Unassembled WGS sequence"/>
</dbReference>
<dbReference type="Pfam" id="PF13374">
    <property type="entry name" value="TPR_10"/>
    <property type="match status" value="2"/>
</dbReference>
<proteinExistence type="inferred from homology"/>
<keyword evidence="6" id="KW-1185">Reference proteome</keyword>
<dbReference type="InterPro" id="IPR028275">
    <property type="entry name" value="CLU_N"/>
</dbReference>
<dbReference type="InterPro" id="IPR033646">
    <property type="entry name" value="CLU-central"/>
</dbReference>
<comment type="similarity">
    <text evidence="2">Belongs to the CLU family.</text>
</comment>
<dbReference type="Pfam" id="PF15044">
    <property type="entry name" value="CLU_N"/>
    <property type="match status" value="1"/>
</dbReference>
<organism evidence="5 6">
    <name type="scientific">Malassezia vespertilionis</name>
    <dbReference type="NCBI Taxonomy" id="2020962"/>
    <lineage>
        <taxon>Eukaryota</taxon>
        <taxon>Fungi</taxon>
        <taxon>Dikarya</taxon>
        <taxon>Basidiomycota</taxon>
        <taxon>Ustilaginomycotina</taxon>
        <taxon>Malasseziomycetes</taxon>
        <taxon>Malasseziales</taxon>
        <taxon>Malasseziaceae</taxon>
        <taxon>Malassezia</taxon>
    </lineage>
</organism>
<dbReference type="RefSeq" id="XP_056064377.1">
    <property type="nucleotide sequence ID" value="XM_056208402.1"/>
</dbReference>
<dbReference type="GO" id="GO:0048312">
    <property type="term" value="P:intracellular distribution of mitochondria"/>
    <property type="evidence" value="ECO:0007669"/>
    <property type="project" value="TreeGrafter"/>
</dbReference>
<sequence length="1161" mass="127378">MAAPPDPPAEYAQTFELLLELPPRPLLPKNVKKLGLPDTPAPLRIAVTPQETLSDLRATIHDSPEGYWLGAFSFCRPGDKTRAVDEWVELSEIFAEPEERTLCVTHVPYNETEARAHIQRLRDLLTGGQADPSALTLDAGISVQDAVVHPEAWAPDEPSTATWHGWPPEETCALLPAAARKARVLPRCVRTMALSAWNPPPQPRVLQGDLLYLHLDTLEGESLHMTASVRGFFVNRSTGRRFDPRLREGAPVSASLFDLLYATSPLFLQNFAALFNDPVSTRDYFSALPVTNMLPSAPWLAREPKHDADLMRSQTAFLLTGATSSDTLDSSRDWNEELQSLRELPRSTLAERLMRDRALNRLHAELTLAATRAVPRIAAGGVTPMNPSDEPETHMYLFNNLFISKGLDGVHVYDSAGGDEAAHVAVSKDVQGVRMVSAADPQGISLLGTIVVDWLGERWVVQSIVPGLFRSVPEQHASEETAAAAVAYGGVEGPETIHTDPAFASLLAPLAQRLHLAQHTVQDAHGKEHSLAMSVDTKGLRGADGRKYLLDLSRTCPLDAAWLEHDMDSAVLEGSAAPHYPHRIVLLRPELVEQFWQHRLHVYAREKLEKQGIEATPETRVDVADFDLALNPDALVAYKVQGAQVVPNKDLGDPSVQAVLDAGAFMRDVTIPRLVADVAAGAATAADGIALSQQMHARGINMRYLGRIAHLCQPSFDTDRGRGADALLLAFRRVALQEMVVRAAKHCLRAHLRGVDIAHAGACIAHFANCLLSHATSAAPAQDSTACASLSSATLAEAIHQQVRMRFRFELPATYLAQDARKPQLLRAFAICMGIQLRLRDYLPASASPTQGTKERAQRLPFQPEDVLNVVPVVKSAASKSALVEEAFEAGRIAFTRGECELGTELMLEGIGFHEQVYGLVHPETARCYAAFASLAHSYVMERARQKDTDKEQHAKDSPVAAESITLEAAQRFQQQAVTISERTLGLDHPDTMTQYMNLAVIERALGKVDRALRYQHRVLVLWQLLYGRDHPDMVHTLSFIALLVQAQREFSTSLQVYLLAYDLSVRLFGKDSLYTGNMAHELSQAHTLAGDLKEAIRVEKEASRIFESHLGSGDALAQESHRFLSSLTSSAVRLAKVKQEQAKQGAPAQGLPSARARRTK</sequence>
<feature type="region of interest" description="Disordered" evidence="3">
    <location>
        <begin position="1139"/>
        <end position="1161"/>
    </location>
</feature>
<evidence type="ECO:0000313" key="5">
    <source>
        <dbReference type="EMBL" id="PKI82767.1"/>
    </source>
</evidence>
<dbReference type="AlphaFoldDB" id="A0A2N1J878"/>
<dbReference type="PANTHER" id="PTHR12601">
    <property type="entry name" value="EUKARYOTIC TRANSLATION INITIATION FACTOR 3 SUBUNIT EIF-3"/>
    <property type="match status" value="1"/>
</dbReference>
<dbReference type="SUPFAM" id="SSF103107">
    <property type="entry name" value="Hypothetical protein c14orf129, hspc210"/>
    <property type="match status" value="1"/>
</dbReference>
<gene>
    <name evidence="2 5" type="primary">CLU1</name>
    <name evidence="2" type="synonym">TIF31</name>
    <name evidence="5" type="ORF">MVES_003160</name>
</gene>